<evidence type="ECO:0000256" key="9">
    <source>
        <dbReference type="ARBA" id="ARBA00034881"/>
    </source>
</evidence>
<dbReference type="InterPro" id="IPR001537">
    <property type="entry name" value="SpoU_MeTrfase"/>
</dbReference>
<dbReference type="GO" id="GO:0003723">
    <property type="term" value="F:RNA binding"/>
    <property type="evidence" value="ECO:0007669"/>
    <property type="project" value="InterPro"/>
</dbReference>
<evidence type="ECO:0000313" key="12">
    <source>
        <dbReference type="EMBL" id="RKF80980.1"/>
    </source>
</evidence>
<evidence type="ECO:0000256" key="4">
    <source>
        <dbReference type="ARBA" id="ARBA00022603"/>
    </source>
</evidence>
<feature type="compositionally biased region" description="Polar residues" evidence="10">
    <location>
        <begin position="191"/>
        <end position="200"/>
    </location>
</feature>
<dbReference type="InterPro" id="IPR047261">
    <property type="entry name" value="MRM1_MeTrfase_dom"/>
</dbReference>
<protein>
    <recommendedName>
        <fullName evidence="9">rRNA methyltransferase 1, mitochondrial</fullName>
    </recommendedName>
</protein>
<dbReference type="Pfam" id="PF00588">
    <property type="entry name" value="SpoU_methylase"/>
    <property type="match status" value="1"/>
</dbReference>
<evidence type="ECO:0000256" key="7">
    <source>
        <dbReference type="ARBA" id="ARBA00022946"/>
    </source>
</evidence>
<feature type="compositionally biased region" description="Basic and acidic residues" evidence="10">
    <location>
        <begin position="80"/>
        <end position="89"/>
    </location>
</feature>
<name>A0A420J2F1_9PEZI</name>
<reference evidence="12 13" key="1">
    <citation type="journal article" date="2018" name="BMC Genomics">
        <title>Comparative genome analyses reveal sequence features reflecting distinct modes of host-adaptation between dicot and monocot powdery mildew.</title>
        <authorList>
            <person name="Wu Y."/>
            <person name="Ma X."/>
            <person name="Pan Z."/>
            <person name="Kale S.D."/>
            <person name="Song Y."/>
            <person name="King H."/>
            <person name="Zhang Q."/>
            <person name="Presley C."/>
            <person name="Deng X."/>
            <person name="Wei C.I."/>
            <person name="Xiao S."/>
        </authorList>
    </citation>
    <scope>NUCLEOTIDE SEQUENCE [LARGE SCALE GENOMIC DNA]</scope>
    <source>
        <strain evidence="12">UMSG1</strain>
    </source>
</reference>
<dbReference type="InterPro" id="IPR047182">
    <property type="entry name" value="MRM1"/>
</dbReference>
<dbReference type="FunFam" id="3.30.1330.30:FF:000035">
    <property type="entry name" value="TrmH family RNA methyltransferase"/>
    <property type="match status" value="1"/>
</dbReference>
<evidence type="ECO:0000256" key="8">
    <source>
        <dbReference type="ARBA" id="ARBA00023128"/>
    </source>
</evidence>
<dbReference type="SUPFAM" id="SSF55315">
    <property type="entry name" value="L30e-like"/>
    <property type="match status" value="1"/>
</dbReference>
<keyword evidence="8" id="KW-0496">Mitochondrion</keyword>
<keyword evidence="5 12" id="KW-0808">Transferase</keyword>
<feature type="domain" description="RNA 2-O ribose methyltransferase substrate binding" evidence="11">
    <location>
        <begin position="392"/>
        <end position="477"/>
    </location>
</feature>
<feature type="region of interest" description="Disordered" evidence="10">
    <location>
        <begin position="342"/>
        <end position="365"/>
    </location>
</feature>
<dbReference type="Gene3D" id="3.40.1280.10">
    <property type="match status" value="1"/>
</dbReference>
<dbReference type="SUPFAM" id="SSF75217">
    <property type="entry name" value="alpha/beta knot"/>
    <property type="match status" value="1"/>
</dbReference>
<accession>A0A420J2F1</accession>
<dbReference type="InterPro" id="IPR013123">
    <property type="entry name" value="SpoU_subst-bd"/>
</dbReference>
<feature type="compositionally biased region" description="Basic and acidic residues" evidence="10">
    <location>
        <begin position="288"/>
        <end position="301"/>
    </location>
</feature>
<feature type="compositionally biased region" description="Basic and acidic residues" evidence="10">
    <location>
        <begin position="342"/>
        <end position="358"/>
    </location>
</feature>
<evidence type="ECO:0000259" key="11">
    <source>
        <dbReference type="SMART" id="SM00967"/>
    </source>
</evidence>
<feature type="region of interest" description="Disordered" evidence="10">
    <location>
        <begin position="706"/>
        <end position="743"/>
    </location>
</feature>
<dbReference type="EMBL" id="MCBS01018791">
    <property type="protein sequence ID" value="RKF80980.1"/>
    <property type="molecule type" value="Genomic_DNA"/>
</dbReference>
<evidence type="ECO:0000256" key="10">
    <source>
        <dbReference type="SAM" id="MobiDB-lite"/>
    </source>
</evidence>
<feature type="region of interest" description="Disordered" evidence="10">
    <location>
        <begin position="75"/>
        <end position="140"/>
    </location>
</feature>
<evidence type="ECO:0000256" key="2">
    <source>
        <dbReference type="ARBA" id="ARBA00007228"/>
    </source>
</evidence>
<dbReference type="AlphaFoldDB" id="A0A420J2F1"/>
<keyword evidence="6" id="KW-0949">S-adenosyl-L-methionine</keyword>
<keyword evidence="3" id="KW-0698">rRNA processing</keyword>
<dbReference type="InterPro" id="IPR029026">
    <property type="entry name" value="tRNA_m1G_MTases_N"/>
</dbReference>
<dbReference type="PANTHER" id="PTHR46103:SF1">
    <property type="entry name" value="RRNA METHYLTRANSFERASE 1, MITOCHONDRIAL"/>
    <property type="match status" value="1"/>
</dbReference>
<proteinExistence type="inferred from homology"/>
<dbReference type="Proteomes" id="UP000285326">
    <property type="component" value="Unassembled WGS sequence"/>
</dbReference>
<dbReference type="SMART" id="SM00967">
    <property type="entry name" value="SpoU_sub_bind"/>
    <property type="match status" value="1"/>
</dbReference>
<organism evidence="12 13">
    <name type="scientific">Golovinomyces cichoracearum</name>
    <dbReference type="NCBI Taxonomy" id="62708"/>
    <lineage>
        <taxon>Eukaryota</taxon>
        <taxon>Fungi</taxon>
        <taxon>Dikarya</taxon>
        <taxon>Ascomycota</taxon>
        <taxon>Pezizomycotina</taxon>
        <taxon>Leotiomycetes</taxon>
        <taxon>Erysiphales</taxon>
        <taxon>Erysiphaceae</taxon>
        <taxon>Golovinomyces</taxon>
    </lineage>
</organism>
<dbReference type="PANTHER" id="PTHR46103">
    <property type="entry name" value="RRNA METHYLTRANSFERASE 1, MITOCHONDRIAL"/>
    <property type="match status" value="1"/>
</dbReference>
<comment type="subcellular location">
    <subcellularLocation>
        <location evidence="1">Mitochondrion</location>
    </subcellularLocation>
</comment>
<dbReference type="Gene3D" id="3.30.1330.30">
    <property type="match status" value="1"/>
</dbReference>
<feature type="compositionally biased region" description="Basic and acidic residues" evidence="10">
    <location>
        <begin position="110"/>
        <end position="137"/>
    </location>
</feature>
<dbReference type="GO" id="GO:0016435">
    <property type="term" value="F:rRNA (guanine) methyltransferase activity"/>
    <property type="evidence" value="ECO:0007669"/>
    <property type="project" value="TreeGrafter"/>
</dbReference>
<dbReference type="InterPro" id="IPR029064">
    <property type="entry name" value="Ribosomal_eL30-like_sf"/>
</dbReference>
<comment type="caution">
    <text evidence="12">The sequence shown here is derived from an EMBL/GenBank/DDBJ whole genome shotgun (WGS) entry which is preliminary data.</text>
</comment>
<comment type="similarity">
    <text evidence="2">Belongs to the class IV-like SAM-binding methyltransferase superfamily. RNA methyltransferase TrmH family.</text>
</comment>
<evidence type="ECO:0000256" key="5">
    <source>
        <dbReference type="ARBA" id="ARBA00022679"/>
    </source>
</evidence>
<gene>
    <name evidence="12" type="ORF">GcM1_187003</name>
</gene>
<sequence>MAPRQVNCLRPILAKGKEIEIFMCTSIGHYIAMTFPMKIVSKLSFMSANRYYHIGTASSVHKAIRRGLVKSRGLAFRGKTNPDPDDPREKYKRKHTLPEFNQSPRGYIKRNHDDGNSIPRWDREGQSPTHGRNDSRYLQRGRGAYRPTSIGEAPNLWGDKSSLTKSLRETMKKEMDQEKSPEDSDDKSRTPYESSRTPYESSRKPYESSRTPYESSRAPDESDPTPHISRPTSSFPTQKRKYDPLYLRDGPAEESLEESLQNKPSMNRKARRALMFGKKPEKKRALRRAREQNPDDHIPSDHSRKLVLTEAPLEIKKEFGSSGEDEVPKSFNRSSSISEDKNIPEFMEDSQREYRKPSFSDSSENTGRGFVSASILNKLPISIPYTTSASEFLYGASVVEAILKPSTEIQRKLYKLYVYKGMYREDIGRDQRLQRMAEDRGVKVERVGNDWIRTLDKMSSGRPHNGYILEASPLPKLPVRGLGDVKISEDANGNKQAGFEVQLDHQTREDEAINGISNIVKIQKSLHDKQPIVLLLDQILDPGNLGGIIRTALFLGISAIAIATRNCASMTPIVSKASAGASESMKILSVESPNEFVLNSKKNGWYIYAAVAPSQINNSIGTREILPLEKLVAEDSLPNLPSIIMMGGEGEGLRRALRNKANVQVSILGHQDPGIESLNVTVATGIICYSLCQKLYQNVSPKSNKGNTQFKETQEHNDNLKIYGGSQQEKINKTEEQDPSFLF</sequence>
<evidence type="ECO:0000256" key="1">
    <source>
        <dbReference type="ARBA" id="ARBA00004173"/>
    </source>
</evidence>
<dbReference type="CDD" id="cd18105">
    <property type="entry name" value="SpoU-like_MRM1"/>
    <property type="match status" value="1"/>
</dbReference>
<evidence type="ECO:0000256" key="6">
    <source>
        <dbReference type="ARBA" id="ARBA00022691"/>
    </source>
</evidence>
<keyword evidence="4 12" id="KW-0489">Methyltransferase</keyword>
<evidence type="ECO:0000313" key="13">
    <source>
        <dbReference type="Proteomes" id="UP000285326"/>
    </source>
</evidence>
<keyword evidence="7" id="KW-0809">Transit peptide</keyword>
<dbReference type="InterPro" id="IPR029028">
    <property type="entry name" value="Alpha/beta_knot_MTases"/>
</dbReference>
<feature type="compositionally biased region" description="Basic and acidic residues" evidence="10">
    <location>
        <begin position="170"/>
        <end position="190"/>
    </location>
</feature>
<feature type="region of interest" description="Disordered" evidence="10">
    <location>
        <begin position="170"/>
        <end position="301"/>
    </location>
</feature>
<evidence type="ECO:0000256" key="3">
    <source>
        <dbReference type="ARBA" id="ARBA00022552"/>
    </source>
</evidence>
<dbReference type="GO" id="GO:0005739">
    <property type="term" value="C:mitochondrion"/>
    <property type="evidence" value="ECO:0007669"/>
    <property type="project" value="UniProtKB-SubCell"/>
</dbReference>